<organism evidence="2 3">
    <name type="scientific">Agaricus bisporus var. burnettii (strain JB137-S8 / ATCC MYA-4627 / FGSC 10392)</name>
    <name type="common">White button mushroom</name>
    <dbReference type="NCBI Taxonomy" id="597362"/>
    <lineage>
        <taxon>Eukaryota</taxon>
        <taxon>Fungi</taxon>
        <taxon>Dikarya</taxon>
        <taxon>Basidiomycota</taxon>
        <taxon>Agaricomycotina</taxon>
        <taxon>Agaricomycetes</taxon>
        <taxon>Agaricomycetidae</taxon>
        <taxon>Agaricales</taxon>
        <taxon>Agaricineae</taxon>
        <taxon>Agaricaceae</taxon>
        <taxon>Agaricus</taxon>
    </lineage>
</organism>
<dbReference type="HOGENOM" id="CLU_983422_0_0_1"/>
<dbReference type="KEGG" id="abp:AGABI1DRAFT127500"/>
<sequence>MPRVPEFPNQPLTQLNKNSLVNLARHLNIQTEGTVLALRARIRDHLNRNLYLLDDARFNRLIPNRHRQFQPGPPSQQGSEPSQGGSTDVDDAAFPIWDGIQQARSPPSTTTIPSTARSPSPHTPPQSPQQRQYPQSIASGTPFFESVSSLARGQISRSPAASTTGDPFQLSENRDPFAVDIPVVNLSVRGRPTVIQGKSAVYQPYIIPESIHKKMARRWQEHIPLTYLTDKFCAPGGDTKLRNKDFEVDQRSGLLVPAEQPLNDTNENKLSFEDWHHVMISAV</sequence>
<dbReference type="OrthoDB" id="2973373at2759"/>
<feature type="region of interest" description="Disordered" evidence="1">
    <location>
        <begin position="65"/>
        <end position="134"/>
    </location>
</feature>
<gene>
    <name evidence="2" type="ORF">AGABI1DRAFT_127500</name>
</gene>
<dbReference type="GeneID" id="18826690"/>
<feature type="compositionally biased region" description="Low complexity" evidence="1">
    <location>
        <begin position="103"/>
        <end position="120"/>
    </location>
</feature>
<dbReference type="OMA" id="IEIRRRW"/>
<dbReference type="AlphaFoldDB" id="K5X9A9"/>
<dbReference type="RefSeq" id="XP_007329143.1">
    <property type="nucleotide sequence ID" value="XM_007329081.1"/>
</dbReference>
<dbReference type="InParanoid" id="K5X9A9"/>
<keyword evidence="3" id="KW-1185">Reference proteome</keyword>
<evidence type="ECO:0008006" key="4">
    <source>
        <dbReference type="Google" id="ProtNLM"/>
    </source>
</evidence>
<name>K5X9A9_AGABU</name>
<evidence type="ECO:0000256" key="1">
    <source>
        <dbReference type="SAM" id="MobiDB-lite"/>
    </source>
</evidence>
<feature type="compositionally biased region" description="Polar residues" evidence="1">
    <location>
        <begin position="148"/>
        <end position="166"/>
    </location>
</feature>
<dbReference type="EMBL" id="JH971389">
    <property type="protein sequence ID" value="EKM79813.1"/>
    <property type="molecule type" value="Genomic_DNA"/>
</dbReference>
<feature type="region of interest" description="Disordered" evidence="1">
    <location>
        <begin position="148"/>
        <end position="173"/>
    </location>
</feature>
<protein>
    <recommendedName>
        <fullName evidence="4">SAP domain-containing protein</fullName>
    </recommendedName>
</protein>
<dbReference type="Proteomes" id="UP000008493">
    <property type="component" value="Unassembled WGS sequence"/>
</dbReference>
<reference evidence="3" key="1">
    <citation type="journal article" date="2012" name="Proc. Natl. Acad. Sci. U.S.A.">
        <title>Genome sequence of the button mushroom Agaricus bisporus reveals mechanisms governing adaptation to a humic-rich ecological niche.</title>
        <authorList>
            <person name="Morin E."/>
            <person name="Kohler A."/>
            <person name="Baker A.R."/>
            <person name="Foulongne-Oriol M."/>
            <person name="Lombard V."/>
            <person name="Nagy L.G."/>
            <person name="Ohm R.A."/>
            <person name="Patyshakuliyeva A."/>
            <person name="Brun A."/>
            <person name="Aerts A.L."/>
            <person name="Bailey A.M."/>
            <person name="Billette C."/>
            <person name="Coutinho P.M."/>
            <person name="Deakin G."/>
            <person name="Doddapaneni H."/>
            <person name="Floudas D."/>
            <person name="Grimwood J."/>
            <person name="Hilden K."/>
            <person name="Kuees U."/>
            <person name="LaButti K.M."/>
            <person name="Lapidus A."/>
            <person name="Lindquist E.A."/>
            <person name="Lucas S.M."/>
            <person name="Murat C."/>
            <person name="Riley R.W."/>
            <person name="Salamov A.A."/>
            <person name="Schmutz J."/>
            <person name="Subramanian V."/>
            <person name="Woesten H.A.B."/>
            <person name="Xu J."/>
            <person name="Eastwood D.C."/>
            <person name="Foster G.D."/>
            <person name="Sonnenberg A.S."/>
            <person name="Cullen D."/>
            <person name="de Vries R.P."/>
            <person name="Lundell T."/>
            <person name="Hibbett D.S."/>
            <person name="Henrissat B."/>
            <person name="Burton K.S."/>
            <person name="Kerrigan R.W."/>
            <person name="Challen M.P."/>
            <person name="Grigoriev I.V."/>
            <person name="Martin F."/>
        </authorList>
    </citation>
    <scope>NUCLEOTIDE SEQUENCE [LARGE SCALE GENOMIC DNA]</scope>
    <source>
        <strain evidence="3">JB137-S8 / ATCC MYA-4627 / FGSC 10392</strain>
    </source>
</reference>
<feature type="compositionally biased region" description="Low complexity" evidence="1">
    <location>
        <begin position="75"/>
        <end position="86"/>
    </location>
</feature>
<accession>K5X9A9</accession>
<evidence type="ECO:0000313" key="3">
    <source>
        <dbReference type="Proteomes" id="UP000008493"/>
    </source>
</evidence>
<proteinExistence type="predicted"/>
<evidence type="ECO:0000313" key="2">
    <source>
        <dbReference type="EMBL" id="EKM79813.1"/>
    </source>
</evidence>